<dbReference type="Proteomes" id="UP000006039">
    <property type="component" value="Unassembled WGS sequence"/>
</dbReference>
<evidence type="ECO:0000313" key="7">
    <source>
        <dbReference type="Proteomes" id="UP000006039"/>
    </source>
</evidence>
<dbReference type="AlphaFoldDB" id="J3P2A4"/>
<accession>J3P2A4</accession>
<dbReference type="PANTHER" id="PTHR10996">
    <property type="entry name" value="2-HYDROXYACID DEHYDROGENASE-RELATED"/>
    <property type="match status" value="1"/>
</dbReference>
<sequence>MTAQNGLPAPAGGKPTVLHLGDPVEFGHELYAQLQERFNVVRPTLEERQRPAFLRALREGKWGDFAAVFKPFWNTGGEMGRWDRELIPLLPPSFKVYAAAGAGFDWADVDVMAERGIIYCNGAGASTEAVADMAVYHILSVFRNMQWSNMAARGGDPDAFLDAHRNAPVGARNPAGHVLGVVGLGRIGQRAAQKAHAAFGMRIAYHDVAPRSAEQTAGLGADLKGYDSLEEMLPHADCVLMAAPTQPDGKPILKRKHISILKKGARVVNIGRGTLLDEEALADALDSGAVYSAGLDVHANEPHVSARLRAHRKVSLTSHTGGGALETTMGFEALSMQNVLAVLGGKKPLTPVNLHLFKKT</sequence>
<dbReference type="RefSeq" id="XP_009223740.1">
    <property type="nucleotide sequence ID" value="XM_009225476.1"/>
</dbReference>
<evidence type="ECO:0000313" key="6">
    <source>
        <dbReference type="EnsemblFungi" id="EJT73796"/>
    </source>
</evidence>
<reference evidence="6" key="4">
    <citation type="journal article" date="2015" name="G3 (Bethesda)">
        <title>Genome sequences of three phytopathogenic species of the Magnaporthaceae family of fungi.</title>
        <authorList>
            <person name="Okagaki L.H."/>
            <person name="Nunes C.C."/>
            <person name="Sailsbery J."/>
            <person name="Clay B."/>
            <person name="Brown D."/>
            <person name="John T."/>
            <person name="Oh Y."/>
            <person name="Young N."/>
            <person name="Fitzgerald M."/>
            <person name="Haas B.J."/>
            <person name="Zeng Q."/>
            <person name="Young S."/>
            <person name="Adiconis X."/>
            <person name="Fan L."/>
            <person name="Levin J.Z."/>
            <person name="Mitchell T.K."/>
            <person name="Okubara P.A."/>
            <person name="Farman M.L."/>
            <person name="Kohn L.M."/>
            <person name="Birren B."/>
            <person name="Ma L.-J."/>
            <person name="Dean R.A."/>
        </authorList>
    </citation>
    <scope>NUCLEOTIDE SEQUENCE</scope>
    <source>
        <strain evidence="6">R3-111a-1</strain>
    </source>
</reference>
<dbReference type="PANTHER" id="PTHR10996:SF281">
    <property type="entry name" value="D-ISOMER SPECIFIC 2-HYDROXYACID DEHYDROGENASE NAD-BINDING DOMAIN-CONTAINING PROTEIN-RELATED"/>
    <property type="match status" value="1"/>
</dbReference>
<evidence type="ECO:0000259" key="4">
    <source>
        <dbReference type="Pfam" id="PF02826"/>
    </source>
</evidence>
<dbReference type="PROSITE" id="PS00671">
    <property type="entry name" value="D_2_HYDROXYACID_DH_3"/>
    <property type="match status" value="1"/>
</dbReference>
<dbReference type="InterPro" id="IPR036291">
    <property type="entry name" value="NAD(P)-bd_dom_sf"/>
</dbReference>
<dbReference type="OrthoDB" id="9991913at2759"/>
<dbReference type="SUPFAM" id="SSF51735">
    <property type="entry name" value="NAD(P)-binding Rossmann-fold domains"/>
    <property type="match status" value="1"/>
</dbReference>
<gene>
    <name evidence="6" type="primary">20348110</name>
    <name evidence="5" type="ORF">GGTG_07652</name>
</gene>
<dbReference type="GO" id="GO:0030267">
    <property type="term" value="F:glyoxylate reductase (NADPH) activity"/>
    <property type="evidence" value="ECO:0007669"/>
    <property type="project" value="TreeGrafter"/>
</dbReference>
<name>J3P2A4_GAET3</name>
<comment type="similarity">
    <text evidence="2">Belongs to the D-isomer specific 2-hydroxyacid dehydrogenase family.</text>
</comment>
<reference evidence="6" key="5">
    <citation type="submission" date="2018-04" db="UniProtKB">
        <authorList>
            <consortium name="EnsemblFungi"/>
        </authorList>
    </citation>
    <scope>IDENTIFICATION</scope>
    <source>
        <strain evidence="6">R3-111a-1</strain>
    </source>
</reference>
<evidence type="ECO:0000259" key="3">
    <source>
        <dbReference type="Pfam" id="PF00389"/>
    </source>
</evidence>
<feature type="domain" description="D-isomer specific 2-hydroxyacid dehydrogenase NAD-binding" evidence="4">
    <location>
        <begin position="137"/>
        <end position="321"/>
    </location>
</feature>
<evidence type="ECO:0000256" key="1">
    <source>
        <dbReference type="ARBA" id="ARBA00023002"/>
    </source>
</evidence>
<dbReference type="EnsemblFungi" id="EJT73796">
    <property type="protein sequence ID" value="EJT73796"/>
    <property type="gene ID" value="GGTG_07652"/>
</dbReference>
<reference evidence="5" key="2">
    <citation type="submission" date="2010-07" db="EMBL/GenBank/DDBJ databases">
        <authorList>
            <consortium name="The Broad Institute Genome Sequencing Platform"/>
            <consortium name="Broad Institute Genome Sequencing Center for Infectious Disease"/>
            <person name="Ma L.-J."/>
            <person name="Dead R."/>
            <person name="Young S."/>
            <person name="Zeng Q."/>
            <person name="Koehrsen M."/>
            <person name="Alvarado L."/>
            <person name="Berlin A."/>
            <person name="Chapman S.B."/>
            <person name="Chen Z."/>
            <person name="Freedman E."/>
            <person name="Gellesch M."/>
            <person name="Goldberg J."/>
            <person name="Griggs A."/>
            <person name="Gujja S."/>
            <person name="Heilman E.R."/>
            <person name="Heiman D."/>
            <person name="Hepburn T."/>
            <person name="Howarth C."/>
            <person name="Jen D."/>
            <person name="Larson L."/>
            <person name="Mehta T."/>
            <person name="Neiman D."/>
            <person name="Pearson M."/>
            <person name="Roberts A."/>
            <person name="Saif S."/>
            <person name="Shea T."/>
            <person name="Shenoy N."/>
            <person name="Sisk P."/>
            <person name="Stolte C."/>
            <person name="Sykes S."/>
            <person name="Walk T."/>
            <person name="White J."/>
            <person name="Yandava C."/>
            <person name="Haas B."/>
            <person name="Nusbaum C."/>
            <person name="Birren B."/>
        </authorList>
    </citation>
    <scope>NUCLEOTIDE SEQUENCE</scope>
    <source>
        <strain evidence="5">R3-111a-1</strain>
    </source>
</reference>
<proteinExistence type="inferred from homology"/>
<evidence type="ECO:0000313" key="5">
    <source>
        <dbReference type="EMBL" id="EJT73796.1"/>
    </source>
</evidence>
<dbReference type="Pfam" id="PF02826">
    <property type="entry name" value="2-Hacid_dh_C"/>
    <property type="match status" value="1"/>
</dbReference>
<dbReference type="EMBL" id="GL385398">
    <property type="protein sequence ID" value="EJT73796.1"/>
    <property type="molecule type" value="Genomic_DNA"/>
</dbReference>
<feature type="domain" description="D-isomer specific 2-hydroxyacid dehydrogenase catalytic" evidence="3">
    <location>
        <begin position="83"/>
        <end position="353"/>
    </location>
</feature>
<dbReference type="InterPro" id="IPR006139">
    <property type="entry name" value="D-isomer_2_OHA_DH_cat_dom"/>
</dbReference>
<dbReference type="InterPro" id="IPR029753">
    <property type="entry name" value="D-isomer_DH_CS"/>
</dbReference>
<dbReference type="HOGENOM" id="CLU_019796_1_2_1"/>
<dbReference type="Pfam" id="PF00389">
    <property type="entry name" value="2-Hacid_dh"/>
    <property type="match status" value="1"/>
</dbReference>
<dbReference type="GeneID" id="20348110"/>
<reference evidence="5" key="3">
    <citation type="submission" date="2010-09" db="EMBL/GenBank/DDBJ databases">
        <title>Annotation of Gaeumannomyces graminis var. tritici R3-111a-1.</title>
        <authorList>
            <consortium name="The Broad Institute Genome Sequencing Platform"/>
            <person name="Ma L.-J."/>
            <person name="Dead R."/>
            <person name="Young S.K."/>
            <person name="Zeng Q."/>
            <person name="Gargeya S."/>
            <person name="Fitzgerald M."/>
            <person name="Haas B."/>
            <person name="Abouelleil A."/>
            <person name="Alvarado L."/>
            <person name="Arachchi H.M."/>
            <person name="Berlin A."/>
            <person name="Brown A."/>
            <person name="Chapman S.B."/>
            <person name="Chen Z."/>
            <person name="Dunbar C."/>
            <person name="Freedman E."/>
            <person name="Gearin G."/>
            <person name="Gellesch M."/>
            <person name="Goldberg J."/>
            <person name="Griggs A."/>
            <person name="Gujja S."/>
            <person name="Heiman D."/>
            <person name="Howarth C."/>
            <person name="Larson L."/>
            <person name="Lui A."/>
            <person name="MacDonald P.J.P."/>
            <person name="Mehta T."/>
            <person name="Montmayeur A."/>
            <person name="Murphy C."/>
            <person name="Neiman D."/>
            <person name="Pearson M."/>
            <person name="Priest M."/>
            <person name="Roberts A."/>
            <person name="Saif S."/>
            <person name="Shea T."/>
            <person name="Shenoy N."/>
            <person name="Sisk P."/>
            <person name="Stolte C."/>
            <person name="Sykes S."/>
            <person name="Yandava C."/>
            <person name="Wortman J."/>
            <person name="Nusbaum C."/>
            <person name="Birren B."/>
        </authorList>
    </citation>
    <scope>NUCLEOTIDE SEQUENCE</scope>
    <source>
        <strain evidence="5">R3-111a-1</strain>
    </source>
</reference>
<dbReference type="InterPro" id="IPR050223">
    <property type="entry name" value="D-isomer_2-hydroxyacid_DH"/>
</dbReference>
<dbReference type="SUPFAM" id="SSF52283">
    <property type="entry name" value="Formate/glycerate dehydrogenase catalytic domain-like"/>
    <property type="match status" value="1"/>
</dbReference>
<evidence type="ECO:0000256" key="2">
    <source>
        <dbReference type="RuleBase" id="RU003719"/>
    </source>
</evidence>
<dbReference type="GO" id="GO:0016618">
    <property type="term" value="F:hydroxypyruvate reductase [NAD(P)H] activity"/>
    <property type="evidence" value="ECO:0007669"/>
    <property type="project" value="TreeGrafter"/>
</dbReference>
<keyword evidence="1 2" id="KW-0560">Oxidoreductase</keyword>
<dbReference type="eggNOG" id="KOG0069">
    <property type="taxonomic scope" value="Eukaryota"/>
</dbReference>
<dbReference type="Gene3D" id="3.40.50.720">
    <property type="entry name" value="NAD(P)-binding Rossmann-like Domain"/>
    <property type="match status" value="2"/>
</dbReference>
<reference evidence="7" key="1">
    <citation type="submission" date="2010-07" db="EMBL/GenBank/DDBJ databases">
        <title>The genome sequence of Gaeumannomyces graminis var. tritici strain R3-111a-1.</title>
        <authorList>
            <consortium name="The Broad Institute Genome Sequencing Platform"/>
            <person name="Ma L.-J."/>
            <person name="Dead R."/>
            <person name="Young S."/>
            <person name="Zeng Q."/>
            <person name="Koehrsen M."/>
            <person name="Alvarado L."/>
            <person name="Berlin A."/>
            <person name="Chapman S.B."/>
            <person name="Chen Z."/>
            <person name="Freedman E."/>
            <person name="Gellesch M."/>
            <person name="Goldberg J."/>
            <person name="Griggs A."/>
            <person name="Gujja S."/>
            <person name="Heilman E.R."/>
            <person name="Heiman D."/>
            <person name="Hepburn T."/>
            <person name="Howarth C."/>
            <person name="Jen D."/>
            <person name="Larson L."/>
            <person name="Mehta T."/>
            <person name="Neiman D."/>
            <person name="Pearson M."/>
            <person name="Roberts A."/>
            <person name="Saif S."/>
            <person name="Shea T."/>
            <person name="Shenoy N."/>
            <person name="Sisk P."/>
            <person name="Stolte C."/>
            <person name="Sykes S."/>
            <person name="Walk T."/>
            <person name="White J."/>
            <person name="Yandava C."/>
            <person name="Haas B."/>
            <person name="Nusbaum C."/>
            <person name="Birren B."/>
        </authorList>
    </citation>
    <scope>NUCLEOTIDE SEQUENCE [LARGE SCALE GENOMIC DNA]</scope>
    <source>
        <strain evidence="7">R3-111a-1</strain>
    </source>
</reference>
<organism evidence="5">
    <name type="scientific">Gaeumannomyces tritici (strain R3-111a-1)</name>
    <name type="common">Wheat and barley take-all root rot fungus</name>
    <name type="synonym">Gaeumannomyces graminis var. tritici</name>
    <dbReference type="NCBI Taxonomy" id="644352"/>
    <lineage>
        <taxon>Eukaryota</taxon>
        <taxon>Fungi</taxon>
        <taxon>Dikarya</taxon>
        <taxon>Ascomycota</taxon>
        <taxon>Pezizomycotina</taxon>
        <taxon>Sordariomycetes</taxon>
        <taxon>Sordariomycetidae</taxon>
        <taxon>Magnaporthales</taxon>
        <taxon>Magnaporthaceae</taxon>
        <taxon>Gaeumannomyces</taxon>
    </lineage>
</organism>
<protein>
    <recommendedName>
        <fullName evidence="8">D-mandelate dehydrogenase</fullName>
    </recommendedName>
</protein>
<dbReference type="VEuPathDB" id="FungiDB:GGTG_07652"/>
<dbReference type="STRING" id="644352.J3P2A4"/>
<dbReference type="InterPro" id="IPR006140">
    <property type="entry name" value="D-isomer_DH_NAD-bd"/>
</dbReference>
<keyword evidence="7" id="KW-1185">Reference proteome</keyword>
<dbReference type="GO" id="GO:0005829">
    <property type="term" value="C:cytosol"/>
    <property type="evidence" value="ECO:0007669"/>
    <property type="project" value="TreeGrafter"/>
</dbReference>
<evidence type="ECO:0008006" key="8">
    <source>
        <dbReference type="Google" id="ProtNLM"/>
    </source>
</evidence>
<dbReference type="CDD" id="cd12168">
    <property type="entry name" value="Mand_dh_like"/>
    <property type="match status" value="1"/>
</dbReference>
<dbReference type="GO" id="GO:0051287">
    <property type="term" value="F:NAD binding"/>
    <property type="evidence" value="ECO:0007669"/>
    <property type="project" value="InterPro"/>
</dbReference>